<dbReference type="Proteomes" id="UP001172386">
    <property type="component" value="Unassembled WGS sequence"/>
</dbReference>
<evidence type="ECO:0000313" key="2">
    <source>
        <dbReference type="Proteomes" id="UP001172386"/>
    </source>
</evidence>
<proteinExistence type="predicted"/>
<reference evidence="1" key="1">
    <citation type="submission" date="2022-10" db="EMBL/GenBank/DDBJ databases">
        <title>Culturing micro-colonial fungi from biological soil crusts in the Mojave desert and describing Neophaeococcomyces mojavensis, and introducing the new genera and species Taxawa tesnikishii.</title>
        <authorList>
            <person name="Kurbessoian T."/>
            <person name="Stajich J.E."/>
        </authorList>
    </citation>
    <scope>NUCLEOTIDE SEQUENCE</scope>
    <source>
        <strain evidence="1">JES_112</strain>
    </source>
</reference>
<protein>
    <submittedName>
        <fullName evidence="1">Uncharacterized protein</fullName>
    </submittedName>
</protein>
<keyword evidence="2" id="KW-1185">Reference proteome</keyword>
<evidence type="ECO:0000313" key="1">
    <source>
        <dbReference type="EMBL" id="KAJ9652024.1"/>
    </source>
</evidence>
<comment type="caution">
    <text evidence="1">The sequence shown here is derived from an EMBL/GenBank/DDBJ whole genome shotgun (WGS) entry which is preliminary data.</text>
</comment>
<accession>A0ACC2ZWF6</accession>
<name>A0ACC2ZWF6_9EURO</name>
<gene>
    <name evidence="1" type="ORF">H2198_008725</name>
</gene>
<organism evidence="1 2">
    <name type="scientific">Neophaeococcomyces mojaviensis</name>
    <dbReference type="NCBI Taxonomy" id="3383035"/>
    <lineage>
        <taxon>Eukaryota</taxon>
        <taxon>Fungi</taxon>
        <taxon>Dikarya</taxon>
        <taxon>Ascomycota</taxon>
        <taxon>Pezizomycotina</taxon>
        <taxon>Eurotiomycetes</taxon>
        <taxon>Chaetothyriomycetidae</taxon>
        <taxon>Chaetothyriales</taxon>
        <taxon>Chaetothyriales incertae sedis</taxon>
        <taxon>Neophaeococcomyces</taxon>
    </lineage>
</organism>
<dbReference type="EMBL" id="JAPDRQ010000222">
    <property type="protein sequence ID" value="KAJ9652024.1"/>
    <property type="molecule type" value="Genomic_DNA"/>
</dbReference>
<sequence length="272" mass="29652">MTATKTIINRGIGLAICNLVLTHPTTASNPLTLYATSRSGSSLNLSSSNKDHQIIYRSLDISDSRSIVSLKNAIKEAGQPVDVVINNSGVNLDDQFSVENAHRTLDVNYRGTLAVCRALLPLMRPKTGRIVNLSSVGSSLKPFGPELQTRFRNVRTYDELESLALEFEYAVHNGTEADAGWPSQRAYSVSKACVNGLTSILAKENPDIAINCCCPGWVNTDMGNQVGKPPKTTEEGARIPVRLALGEIGNFSGRYWANDSIRSREDGKVQEW</sequence>